<comment type="caution">
    <text evidence="1">The sequence shown here is derived from an EMBL/GenBank/DDBJ whole genome shotgun (WGS) entry which is preliminary data.</text>
</comment>
<dbReference type="RefSeq" id="XP_066721796.1">
    <property type="nucleotide sequence ID" value="XM_066853655.1"/>
</dbReference>
<keyword evidence="2" id="KW-1185">Reference proteome</keyword>
<proteinExistence type="predicted"/>
<name>A0ABR1WVZ7_9PEZI</name>
<organism evidence="1 2">
    <name type="scientific">Apiospora phragmitis</name>
    <dbReference type="NCBI Taxonomy" id="2905665"/>
    <lineage>
        <taxon>Eukaryota</taxon>
        <taxon>Fungi</taxon>
        <taxon>Dikarya</taxon>
        <taxon>Ascomycota</taxon>
        <taxon>Pezizomycotina</taxon>
        <taxon>Sordariomycetes</taxon>
        <taxon>Xylariomycetidae</taxon>
        <taxon>Amphisphaeriales</taxon>
        <taxon>Apiosporaceae</taxon>
        <taxon>Apiospora</taxon>
    </lineage>
</organism>
<gene>
    <name evidence="1" type="ORF">PG994_002246</name>
</gene>
<accession>A0ABR1WVZ7</accession>
<evidence type="ECO:0000313" key="2">
    <source>
        <dbReference type="Proteomes" id="UP001480595"/>
    </source>
</evidence>
<dbReference type="GeneID" id="92086718"/>
<dbReference type="EMBL" id="JAQQWL010000002">
    <property type="protein sequence ID" value="KAK8087272.1"/>
    <property type="molecule type" value="Genomic_DNA"/>
</dbReference>
<dbReference type="Proteomes" id="UP001480595">
    <property type="component" value="Unassembled WGS sequence"/>
</dbReference>
<evidence type="ECO:0000313" key="1">
    <source>
        <dbReference type="EMBL" id="KAK8087272.1"/>
    </source>
</evidence>
<sequence length="236" mass="26198">MEAMKRAYHAHVATAYPPVICYAYGNAPVPYGIQGNVSSYYNVHGHFSDARNPMLPASSEIHVTTHTDRVHVGKGHNAVENQSTSEKDDATEIRDTAEDTAIDPPQESPTAPAWFFPPKVRTSKDIWAPDCVGDRRVTDWPSLKELSSAGDKRAVRGEDRMLPIPRYHNVDARFVHLFGQGEDSPTAFAAPTVRVPYSYRKYAVNLTGPVNRYPIPCDRNEEEAKGKKLQSAVHLG</sequence>
<reference evidence="1 2" key="1">
    <citation type="submission" date="2023-01" db="EMBL/GenBank/DDBJ databases">
        <title>Analysis of 21 Apiospora genomes using comparative genomics revels a genus with tremendous synthesis potential of carbohydrate active enzymes and secondary metabolites.</title>
        <authorList>
            <person name="Sorensen T."/>
        </authorList>
    </citation>
    <scope>NUCLEOTIDE SEQUENCE [LARGE SCALE GENOMIC DNA]</scope>
    <source>
        <strain evidence="1 2">CBS 135458</strain>
    </source>
</reference>
<protein>
    <submittedName>
        <fullName evidence="1">Uncharacterized protein</fullName>
    </submittedName>
</protein>